<evidence type="ECO:0000313" key="1">
    <source>
        <dbReference type="EMBL" id="KGM14075.1"/>
    </source>
</evidence>
<gene>
    <name evidence="1" type="ORF">N869_05600</name>
</gene>
<dbReference type="EMBL" id="AXCZ01000014">
    <property type="protein sequence ID" value="KGM14075.1"/>
    <property type="molecule type" value="Genomic_DNA"/>
</dbReference>
<comment type="caution">
    <text evidence="1">The sequence shown here is derived from an EMBL/GenBank/DDBJ whole genome shotgun (WGS) entry which is preliminary data.</text>
</comment>
<keyword evidence="2" id="KW-1185">Reference proteome</keyword>
<dbReference type="InterPro" id="IPR000836">
    <property type="entry name" value="PRTase_dom"/>
</dbReference>
<evidence type="ECO:0008006" key="3">
    <source>
        <dbReference type="Google" id="ProtNLM"/>
    </source>
</evidence>
<proteinExistence type="predicted"/>
<dbReference type="OrthoDB" id="7592866at2"/>
<dbReference type="InterPro" id="IPR029057">
    <property type="entry name" value="PRTase-like"/>
</dbReference>
<accession>A0A0A0C1K7</accession>
<dbReference type="RefSeq" id="WP_035057545.1">
    <property type="nucleotide sequence ID" value="NZ_AXCZ01000014.1"/>
</dbReference>
<evidence type="ECO:0000313" key="2">
    <source>
        <dbReference type="Proteomes" id="UP000054314"/>
    </source>
</evidence>
<dbReference type="Gene3D" id="3.40.50.2020">
    <property type="match status" value="1"/>
</dbReference>
<dbReference type="SUPFAM" id="SSF53271">
    <property type="entry name" value="PRTase-like"/>
    <property type="match status" value="1"/>
</dbReference>
<protein>
    <recommendedName>
        <fullName evidence="3">Phosphoribosyltransferase</fullName>
    </recommendedName>
</protein>
<dbReference type="Proteomes" id="UP000054314">
    <property type="component" value="Unassembled WGS sequence"/>
</dbReference>
<name>A0A0A0C1K7_9CELL</name>
<dbReference type="AlphaFoldDB" id="A0A0A0C1K7"/>
<dbReference type="CDD" id="cd06223">
    <property type="entry name" value="PRTases_typeI"/>
    <property type="match status" value="1"/>
</dbReference>
<reference evidence="1 2" key="1">
    <citation type="submission" date="2013-08" db="EMBL/GenBank/DDBJ databases">
        <title>Genome sequencing of Cellulomonas bogoriensis 69B4.</title>
        <authorList>
            <person name="Chen F."/>
            <person name="Li Y."/>
            <person name="Wang G."/>
        </authorList>
    </citation>
    <scope>NUCLEOTIDE SEQUENCE [LARGE SCALE GENOMIC DNA]</scope>
    <source>
        <strain evidence="1 2">69B4</strain>
    </source>
</reference>
<sequence length="343" mass="38404">MEFRSVHQLSVDVARWSETLPEDVDLVAGIPRSGMLPATMLALHMHRPLTDLDGLIEGRVLRCGERLSSERAPDAIEGARRILVVDDSTNRGGAIRRAKMLVAQAPHLRGRVVWGAPYAAQGAAEGLLDHWYEKVSRPRAFEWNIMHHSGLVEACVDLDSVLIGRRPDEPLPPAPRLTPGSEVGWLVTSRDPAGRPGLESWLEEHGFRWRHLVMSDDPAHRPDSTGGHLASDPARRKSTLYDAAHAWLFIEGDPDQARAITEATGRPVYCTERRAMLYPGVPEGAPPRPGDAARWRRREAVRLQRRRAQHWRNRLGGSLRRADEIWRLATHRHQTTSPGLPDS</sequence>
<organism evidence="1 2">
    <name type="scientific">Cellulomonas bogoriensis 69B4 = DSM 16987</name>
    <dbReference type="NCBI Taxonomy" id="1386082"/>
    <lineage>
        <taxon>Bacteria</taxon>
        <taxon>Bacillati</taxon>
        <taxon>Actinomycetota</taxon>
        <taxon>Actinomycetes</taxon>
        <taxon>Micrococcales</taxon>
        <taxon>Cellulomonadaceae</taxon>
        <taxon>Cellulomonas</taxon>
    </lineage>
</organism>